<dbReference type="SUPFAM" id="SSF53335">
    <property type="entry name" value="S-adenosyl-L-methionine-dependent methyltransferases"/>
    <property type="match status" value="1"/>
</dbReference>
<dbReference type="InterPro" id="IPR013217">
    <property type="entry name" value="Methyltransf_12"/>
</dbReference>
<proteinExistence type="predicted"/>
<feature type="domain" description="Methyltransferase type 12" evidence="1">
    <location>
        <begin position="47"/>
        <end position="118"/>
    </location>
</feature>
<keyword evidence="3" id="KW-1185">Reference proteome</keyword>
<reference evidence="2 3" key="1">
    <citation type="submission" date="2023-11" db="EMBL/GenBank/DDBJ databases">
        <title>Arctic aerobic anoxygenic photoheterotroph Sediminicoccus rosea KRV36 adapts its photosynthesis to long days of polar summer.</title>
        <authorList>
            <person name="Tomasch J."/>
            <person name="Kopejtka K."/>
            <person name="Bily T."/>
            <person name="Gardiner A.T."/>
            <person name="Gardian Z."/>
            <person name="Shivaramu S."/>
            <person name="Koblizek M."/>
            <person name="Engelhardt F."/>
            <person name="Kaftan D."/>
        </authorList>
    </citation>
    <scope>NUCLEOTIDE SEQUENCE [LARGE SCALE GENOMIC DNA]</scope>
    <source>
        <strain evidence="2 3">R-30</strain>
    </source>
</reference>
<gene>
    <name evidence="2" type="ORF">R9Z33_19415</name>
</gene>
<name>A0ABZ0PEX9_9PROT</name>
<dbReference type="Gene3D" id="3.40.50.150">
    <property type="entry name" value="Vaccinia Virus protein VP39"/>
    <property type="match status" value="1"/>
</dbReference>
<dbReference type="Pfam" id="PF08242">
    <property type="entry name" value="Methyltransf_12"/>
    <property type="match status" value="1"/>
</dbReference>
<sequence length="204" mass="23346">MINSAEYWEKRYKRGRNSGSGSYGRLARFKADVINRVIAETRAASLMDFGCGDGNQLSLMTPLPYVGLDVSRTALAALRARFADQPLYRFLHPDDLPGNLRCDITVSGDVIYHLVEDEVFETYMEDLFQHALRFVVIYSSNHEEPYTGSHIRHRRFTDFIAARFPEWRRVLHIPNPYPWDPARKTETTFSDFHIFAAPAQAGAG</sequence>
<dbReference type="Proteomes" id="UP001305521">
    <property type="component" value="Chromosome"/>
</dbReference>
<evidence type="ECO:0000313" key="2">
    <source>
        <dbReference type="EMBL" id="WPB84254.1"/>
    </source>
</evidence>
<organism evidence="2 3">
    <name type="scientific">Sediminicoccus rosea</name>
    <dbReference type="NCBI Taxonomy" id="1225128"/>
    <lineage>
        <taxon>Bacteria</taxon>
        <taxon>Pseudomonadati</taxon>
        <taxon>Pseudomonadota</taxon>
        <taxon>Alphaproteobacteria</taxon>
        <taxon>Acetobacterales</taxon>
        <taxon>Roseomonadaceae</taxon>
        <taxon>Sediminicoccus</taxon>
    </lineage>
</organism>
<protein>
    <recommendedName>
        <fullName evidence="1">Methyltransferase type 12 domain-containing protein</fullName>
    </recommendedName>
</protein>
<dbReference type="RefSeq" id="WP_318648210.1">
    <property type="nucleotide sequence ID" value="NZ_CP137852.1"/>
</dbReference>
<dbReference type="EMBL" id="CP137852">
    <property type="protein sequence ID" value="WPB84254.1"/>
    <property type="molecule type" value="Genomic_DNA"/>
</dbReference>
<evidence type="ECO:0000259" key="1">
    <source>
        <dbReference type="Pfam" id="PF08242"/>
    </source>
</evidence>
<evidence type="ECO:0000313" key="3">
    <source>
        <dbReference type="Proteomes" id="UP001305521"/>
    </source>
</evidence>
<dbReference type="InterPro" id="IPR029063">
    <property type="entry name" value="SAM-dependent_MTases_sf"/>
</dbReference>
<accession>A0ABZ0PEX9</accession>